<dbReference type="RefSeq" id="WP_231714152.1">
    <property type="nucleotide sequence ID" value="NZ_AP021876.1"/>
</dbReference>
<name>A0A5K7ZNA2_9BACT</name>
<dbReference type="EMBL" id="AP021876">
    <property type="protein sequence ID" value="BBO81965.1"/>
    <property type="molecule type" value="Genomic_DNA"/>
</dbReference>
<reference evidence="2 3" key="1">
    <citation type="submission" date="2019-11" db="EMBL/GenBank/DDBJ databases">
        <title>Comparative genomics of hydrocarbon-degrading Desulfosarcina strains.</title>
        <authorList>
            <person name="Watanabe M."/>
            <person name="Kojima H."/>
            <person name="Fukui M."/>
        </authorList>
    </citation>
    <scope>NUCLEOTIDE SEQUENCE [LARGE SCALE GENOMIC DNA]</scope>
    <source>
        <strain evidence="2 3">28bB2T</strain>
    </source>
</reference>
<proteinExistence type="predicted"/>
<dbReference type="InterPro" id="IPR058240">
    <property type="entry name" value="rSAM_sf"/>
</dbReference>
<evidence type="ECO:0000313" key="2">
    <source>
        <dbReference type="EMBL" id="BBO81965.1"/>
    </source>
</evidence>
<dbReference type="AlphaFoldDB" id="A0A5K7ZNA2"/>
<evidence type="ECO:0000313" key="3">
    <source>
        <dbReference type="Proteomes" id="UP000425960"/>
    </source>
</evidence>
<dbReference type="Proteomes" id="UP000425960">
    <property type="component" value="Chromosome"/>
</dbReference>
<evidence type="ECO:0000256" key="1">
    <source>
        <dbReference type="SAM" id="MobiDB-lite"/>
    </source>
</evidence>
<dbReference type="SUPFAM" id="SSF102114">
    <property type="entry name" value="Radical SAM enzymes"/>
    <property type="match status" value="1"/>
</dbReference>
<organism evidence="2 3">
    <name type="scientific">Desulfosarcina ovata subsp. sediminis</name>
    <dbReference type="NCBI Taxonomy" id="885957"/>
    <lineage>
        <taxon>Bacteria</taxon>
        <taxon>Pseudomonadati</taxon>
        <taxon>Thermodesulfobacteriota</taxon>
        <taxon>Desulfobacteria</taxon>
        <taxon>Desulfobacterales</taxon>
        <taxon>Desulfosarcinaceae</taxon>
        <taxon>Desulfosarcina</taxon>
    </lineage>
</organism>
<dbReference type="KEGG" id="dov:DSCO28_25310"/>
<feature type="region of interest" description="Disordered" evidence="1">
    <location>
        <begin position="1"/>
        <end position="32"/>
    </location>
</feature>
<gene>
    <name evidence="2" type="ORF">DSCO28_25310</name>
</gene>
<protein>
    <recommendedName>
        <fullName evidence="4">Radical SAM core domain-containing protein</fullName>
    </recommendedName>
</protein>
<evidence type="ECO:0008006" key="4">
    <source>
        <dbReference type="Google" id="ProtNLM"/>
    </source>
</evidence>
<sequence>MGTVQQVRRNVMGRSDREETAAPDGPSEFNMGMNRRQTMHLSDNRHFFENEANYPLHEAFDRKISVHAMPRNKVIPPENLLQCWNEVMSADHSGQPLRTIYIHIPFCKGHCLFCGFYQNRYKPETSEQYVDALLKEMADQVELGYCDFSHLSSRYATDLSAIAGKVMSQWRKNGLIRINDGCFYLTQADEFCAVNLSQILIDLVQTNR</sequence>
<accession>A0A5K7ZNA2</accession>